<evidence type="ECO:0000313" key="3">
    <source>
        <dbReference type="Proteomes" id="UP000597762"/>
    </source>
</evidence>
<reference evidence="2" key="1">
    <citation type="submission" date="2021-01" db="EMBL/GenBank/DDBJ databases">
        <authorList>
            <person name="Li R."/>
            <person name="Bekaert M."/>
        </authorList>
    </citation>
    <scope>NUCLEOTIDE SEQUENCE</scope>
    <source>
        <strain evidence="2">Farmed</strain>
    </source>
</reference>
<protein>
    <submittedName>
        <fullName evidence="2">Uncharacterized protein</fullName>
    </submittedName>
</protein>
<dbReference type="AlphaFoldDB" id="A0A812BYB4"/>
<dbReference type="EMBL" id="CAHIKZ030000946">
    <property type="protein sequence ID" value="CAE1246141.1"/>
    <property type="molecule type" value="Genomic_DNA"/>
</dbReference>
<feature type="region of interest" description="Disordered" evidence="1">
    <location>
        <begin position="138"/>
        <end position="193"/>
    </location>
</feature>
<feature type="region of interest" description="Disordered" evidence="1">
    <location>
        <begin position="1"/>
        <end position="66"/>
    </location>
</feature>
<comment type="caution">
    <text evidence="2">The sequence shown here is derived from an EMBL/GenBank/DDBJ whole genome shotgun (WGS) entry which is preliminary data.</text>
</comment>
<gene>
    <name evidence="2" type="ORF">SPHA_25030</name>
</gene>
<sequence>MGNAGLSGGSSDSGGSRDSGDRRALLVPRGPSLRRRRERKSRIRRASRSSCRQSQQTAFPAGNPRNDVCAGMMGATARAKPGQQPNRAWATFGSTGLSPPAIAVSGPTVYHWVVSRSLELSLSKVLFNFPSPNLSYVTKQPDSRIEGRRSPSAPTESGTRCGRPRSRELRTTRDENERLPSTHAPHVPKPFTCDGIRRWASPGSLAVTKGIHAKRDHAQ</sequence>
<dbReference type="Proteomes" id="UP000597762">
    <property type="component" value="Unassembled WGS sequence"/>
</dbReference>
<accession>A0A812BYB4</accession>
<dbReference type="OrthoDB" id="6277062at2759"/>
<keyword evidence="3" id="KW-1185">Reference proteome</keyword>
<feature type="compositionally biased region" description="Basic and acidic residues" evidence="1">
    <location>
        <begin position="165"/>
        <end position="180"/>
    </location>
</feature>
<evidence type="ECO:0000256" key="1">
    <source>
        <dbReference type="SAM" id="MobiDB-lite"/>
    </source>
</evidence>
<name>A0A812BYB4_ACAPH</name>
<organism evidence="2 3">
    <name type="scientific">Acanthosepion pharaonis</name>
    <name type="common">Pharaoh cuttlefish</name>
    <name type="synonym">Sepia pharaonis</name>
    <dbReference type="NCBI Taxonomy" id="158019"/>
    <lineage>
        <taxon>Eukaryota</taxon>
        <taxon>Metazoa</taxon>
        <taxon>Spiralia</taxon>
        <taxon>Lophotrochozoa</taxon>
        <taxon>Mollusca</taxon>
        <taxon>Cephalopoda</taxon>
        <taxon>Coleoidea</taxon>
        <taxon>Decapodiformes</taxon>
        <taxon>Sepiida</taxon>
        <taxon>Sepiina</taxon>
        <taxon>Sepiidae</taxon>
        <taxon>Acanthosepion</taxon>
    </lineage>
</organism>
<proteinExistence type="predicted"/>
<feature type="compositionally biased region" description="Gly residues" evidence="1">
    <location>
        <begin position="1"/>
        <end position="12"/>
    </location>
</feature>
<feature type="compositionally biased region" description="Basic residues" evidence="1">
    <location>
        <begin position="32"/>
        <end position="47"/>
    </location>
</feature>
<evidence type="ECO:0000313" key="2">
    <source>
        <dbReference type="EMBL" id="CAE1246141.1"/>
    </source>
</evidence>